<sequence length="720" mass="81100">MDRQEGRNRIENLRLKWQMLVFAERLCISLLFALPLSAVIMHFIGFGNWVLLPLVVLSFISCSLFKPFWKISTYDVARSLNISHPELEESAGLLLQETNQLNTLQLFQQQKVADTLSGIKVQILSGNTIIRLSAYLVTAILLFIGIPHLKSGSPAVLSGSVSHSAEGVARGQGLPPQLNRIQVQIVPPAYTGVPSRKQNQLSIKAENGAILRWEMQTSIPVKNFKFIFNDKEKINLQSENGEGKSWTLSRKMVKPGFYQIEMDGKKSDLYQIELVADRPVVIQITQPKPHTTIDFGEARRVNMKVSLDDDYGIQNAYISATLASGKGEGVSFTEKKLVFNTSFNAQKSMKLQKELDLNALGMKPGDELYFFVAATDNYGQASRSDVYFVSIADTTELMSLAGMTSGVNLVPEYFRSQRQIIMDTEKLLSEQSKITVQQFKTRSNDLGTDQKLLRMRYGKFLGEESETEIGGGHDHDEEGHDHEEGHSHGKEPEKAAAFGDVQAIMDSYAHKHDIAEDATFFEPEVKSRLKAVLTEMWSSELKLRTYQPQEALPFAYKALRLLKDLQQKSRAFVAKTTVKVSQLKEEKRFSGELDKIGQPVMEQKKVKTDQRDEVLKKGLSYLDTYKTASKIDAGATANLWEMEKYLVISAVDHPDTYLPALRAIRELRSGTSVKKPLIDRIQKGVRKMLEQEVTVPQAGSDLPSSDLYQQYFNQLKKDLR</sequence>
<organism evidence="3 4">
    <name type="scientific">Pedobacter antarcticus 4BY</name>
    <dbReference type="NCBI Taxonomy" id="1358423"/>
    <lineage>
        <taxon>Bacteria</taxon>
        <taxon>Pseudomonadati</taxon>
        <taxon>Bacteroidota</taxon>
        <taxon>Sphingobacteriia</taxon>
        <taxon>Sphingobacteriales</taxon>
        <taxon>Sphingobacteriaceae</taxon>
        <taxon>Pedobacter</taxon>
    </lineage>
</organism>
<keyword evidence="2" id="KW-1133">Transmembrane helix</keyword>
<gene>
    <name evidence="3" type="ORF">N180_00255</name>
</gene>
<dbReference type="EMBL" id="JNFF01000117">
    <property type="protein sequence ID" value="KEQ28105.1"/>
    <property type="molecule type" value="Genomic_DNA"/>
</dbReference>
<name>A0A081PBN2_9SPHI</name>
<dbReference type="RefSeq" id="WP_037444641.1">
    <property type="nucleotide sequence ID" value="NZ_JNFF01000117.1"/>
</dbReference>
<dbReference type="eggNOG" id="COG0803">
    <property type="taxonomic scope" value="Bacteria"/>
</dbReference>
<accession>A0A081PBN2</accession>
<evidence type="ECO:0000313" key="3">
    <source>
        <dbReference type="EMBL" id="KEQ28105.1"/>
    </source>
</evidence>
<comment type="caution">
    <text evidence="3">The sequence shown here is derived from an EMBL/GenBank/DDBJ whole genome shotgun (WGS) entry which is preliminary data.</text>
</comment>
<feature type="compositionally biased region" description="Basic and acidic residues" evidence="1">
    <location>
        <begin position="471"/>
        <end position="492"/>
    </location>
</feature>
<dbReference type="AlphaFoldDB" id="A0A081PBN2"/>
<evidence type="ECO:0000256" key="2">
    <source>
        <dbReference type="SAM" id="Phobius"/>
    </source>
</evidence>
<feature type="region of interest" description="Disordered" evidence="1">
    <location>
        <begin position="466"/>
        <end position="492"/>
    </location>
</feature>
<evidence type="ECO:0000256" key="1">
    <source>
        <dbReference type="SAM" id="MobiDB-lite"/>
    </source>
</evidence>
<dbReference type="OrthoDB" id="780137at2"/>
<keyword evidence="2" id="KW-0812">Transmembrane</keyword>
<keyword evidence="2" id="KW-0472">Membrane</keyword>
<proteinExistence type="predicted"/>
<dbReference type="Proteomes" id="UP000028007">
    <property type="component" value="Unassembled WGS sequence"/>
</dbReference>
<keyword evidence="4" id="KW-1185">Reference proteome</keyword>
<feature type="transmembrane region" description="Helical" evidence="2">
    <location>
        <begin position="129"/>
        <end position="149"/>
    </location>
</feature>
<reference evidence="3 4" key="1">
    <citation type="journal article" date="1992" name="Int. J. Syst. Bacteriol.">
        <title>Sphingobacterium antarcticus sp. nov. a Psychrotrophic Bacterium from the Soils of Schirmacher Oasis, Antarctica.</title>
        <authorList>
            <person name="Shivaji S."/>
            <person name="Ray M.K."/>
            <person name="Rao N.S."/>
            <person name="Saiserr L."/>
            <person name="Jagannadham M.V."/>
            <person name="Kumar G.S."/>
            <person name="Reddy G."/>
            <person name="Bhargava P.M."/>
        </authorList>
    </citation>
    <scope>NUCLEOTIDE SEQUENCE [LARGE SCALE GENOMIC DNA]</scope>
    <source>
        <strain evidence="3 4">4BY</strain>
    </source>
</reference>
<feature type="transmembrane region" description="Helical" evidence="2">
    <location>
        <begin position="50"/>
        <end position="69"/>
    </location>
</feature>
<evidence type="ECO:0008006" key="5">
    <source>
        <dbReference type="Google" id="ProtNLM"/>
    </source>
</evidence>
<protein>
    <recommendedName>
        <fullName evidence="5">Tryptophan-rich sensory protein</fullName>
    </recommendedName>
</protein>
<evidence type="ECO:0000313" key="4">
    <source>
        <dbReference type="Proteomes" id="UP000028007"/>
    </source>
</evidence>
<feature type="transmembrane region" description="Helical" evidence="2">
    <location>
        <begin position="21"/>
        <end position="44"/>
    </location>
</feature>